<keyword evidence="2" id="KW-1185">Reference proteome</keyword>
<dbReference type="EMBL" id="MU155338">
    <property type="protein sequence ID" value="KAF9475305.1"/>
    <property type="molecule type" value="Genomic_DNA"/>
</dbReference>
<comment type="caution">
    <text evidence="1">The sequence shown here is derived from an EMBL/GenBank/DDBJ whole genome shotgun (WGS) entry which is preliminary data.</text>
</comment>
<dbReference type="Proteomes" id="UP000807469">
    <property type="component" value="Unassembled WGS sequence"/>
</dbReference>
<proteinExistence type="predicted"/>
<evidence type="ECO:0000313" key="1">
    <source>
        <dbReference type="EMBL" id="KAF9475305.1"/>
    </source>
</evidence>
<accession>A0A9P5YV66</accession>
<evidence type="ECO:0000313" key="2">
    <source>
        <dbReference type="Proteomes" id="UP000807469"/>
    </source>
</evidence>
<name>A0A9P5YV66_9AGAR</name>
<protein>
    <submittedName>
        <fullName evidence="1">Uncharacterized protein</fullName>
    </submittedName>
</protein>
<reference evidence="1" key="1">
    <citation type="submission" date="2020-11" db="EMBL/GenBank/DDBJ databases">
        <authorList>
            <consortium name="DOE Joint Genome Institute"/>
            <person name="Ahrendt S."/>
            <person name="Riley R."/>
            <person name="Andreopoulos W."/>
            <person name="Labutti K."/>
            <person name="Pangilinan J."/>
            <person name="Ruiz-Duenas F.J."/>
            <person name="Barrasa J.M."/>
            <person name="Sanchez-Garcia M."/>
            <person name="Camarero S."/>
            <person name="Miyauchi S."/>
            <person name="Serrano A."/>
            <person name="Linde D."/>
            <person name="Babiker R."/>
            <person name="Drula E."/>
            <person name="Ayuso-Fernandez I."/>
            <person name="Pacheco R."/>
            <person name="Padilla G."/>
            <person name="Ferreira P."/>
            <person name="Barriuso J."/>
            <person name="Kellner H."/>
            <person name="Castanera R."/>
            <person name="Alfaro M."/>
            <person name="Ramirez L."/>
            <person name="Pisabarro A.G."/>
            <person name="Kuo A."/>
            <person name="Tritt A."/>
            <person name="Lipzen A."/>
            <person name="He G."/>
            <person name="Yan M."/>
            <person name="Ng V."/>
            <person name="Cullen D."/>
            <person name="Martin F."/>
            <person name="Rosso M.-N."/>
            <person name="Henrissat B."/>
            <person name="Hibbett D."/>
            <person name="Martinez A.T."/>
            <person name="Grigoriev I.V."/>
        </authorList>
    </citation>
    <scope>NUCLEOTIDE SEQUENCE</scope>
    <source>
        <strain evidence="1">CIRM-BRFM 674</strain>
    </source>
</reference>
<dbReference type="AlphaFoldDB" id="A0A9P5YV66"/>
<sequence>MLLRRGDGMFVSLSFVFVLFLFSFFAPRHRSSSPSFSFIYHLTSLSSHLPHSTGRGGFANHSSAAEPAVELHSVEYGEYESMGCVEVGNVVHYTSKERAD</sequence>
<organism evidence="1 2">
    <name type="scientific">Pholiota conissans</name>
    <dbReference type="NCBI Taxonomy" id="109636"/>
    <lineage>
        <taxon>Eukaryota</taxon>
        <taxon>Fungi</taxon>
        <taxon>Dikarya</taxon>
        <taxon>Basidiomycota</taxon>
        <taxon>Agaricomycotina</taxon>
        <taxon>Agaricomycetes</taxon>
        <taxon>Agaricomycetidae</taxon>
        <taxon>Agaricales</taxon>
        <taxon>Agaricineae</taxon>
        <taxon>Strophariaceae</taxon>
        <taxon>Pholiota</taxon>
    </lineage>
</organism>
<gene>
    <name evidence="1" type="ORF">BDN70DRAFT_883881</name>
</gene>